<dbReference type="SUPFAM" id="SSF50118">
    <property type="entry name" value="Cell growth inhibitor/plasmid maintenance toxic component"/>
    <property type="match status" value="1"/>
</dbReference>
<organism evidence="3 4">
    <name type="scientific">Salicibibacter cibarius</name>
    <dbReference type="NCBI Taxonomy" id="2743000"/>
    <lineage>
        <taxon>Bacteria</taxon>
        <taxon>Bacillati</taxon>
        <taxon>Bacillota</taxon>
        <taxon>Bacilli</taxon>
        <taxon>Bacillales</taxon>
        <taxon>Bacillaceae</taxon>
        <taxon>Salicibibacter</taxon>
    </lineage>
</organism>
<dbReference type="InterPro" id="IPR011067">
    <property type="entry name" value="Plasmid_toxin/cell-grow_inhib"/>
</dbReference>
<dbReference type="RefSeq" id="WP_200126866.1">
    <property type="nucleotide sequence ID" value="NZ_CP054705.1"/>
</dbReference>
<evidence type="ECO:0000256" key="1">
    <source>
        <dbReference type="ARBA" id="ARBA00007521"/>
    </source>
</evidence>
<proteinExistence type="inferred from homology"/>
<dbReference type="GO" id="GO:0003677">
    <property type="term" value="F:DNA binding"/>
    <property type="evidence" value="ECO:0007669"/>
    <property type="project" value="InterPro"/>
</dbReference>
<dbReference type="Pfam" id="PF02452">
    <property type="entry name" value="PemK_toxin"/>
    <property type="match status" value="1"/>
</dbReference>
<comment type="similarity">
    <text evidence="1">Belongs to the PemK/MazF family.</text>
</comment>
<dbReference type="KEGG" id="scia:HUG15_02850"/>
<sequence>MNEETKKQLDRLLDQMYSILHMVDNDEAVSYIEWMLQKAQLRYQQQYKKHLFPILYRHIYWAHWGINVGNEQDKHRPVLVIRSEKKSPICAVVPLTTQRLEDRLWYHIDLKGLNNTALVEHFRVISKDRIDGQLRKAGDFAKAVDEDMQQILKEIKRLYATPPPKRKK</sequence>
<reference evidence="3 4" key="1">
    <citation type="submission" date="2020-06" db="EMBL/GenBank/DDBJ databases">
        <title>Genomic analysis of Salicibibacter sp. NKC5-3.</title>
        <authorList>
            <person name="Oh Y.J."/>
        </authorList>
    </citation>
    <scope>NUCLEOTIDE SEQUENCE [LARGE SCALE GENOMIC DNA]</scope>
    <source>
        <strain evidence="3 4">NKC5-3</strain>
    </source>
</reference>
<dbReference type="Proteomes" id="UP000595823">
    <property type="component" value="Chromosome"/>
</dbReference>
<keyword evidence="4" id="KW-1185">Reference proteome</keyword>
<dbReference type="InterPro" id="IPR003477">
    <property type="entry name" value="PemK-like"/>
</dbReference>
<dbReference type="EMBL" id="CP054705">
    <property type="protein sequence ID" value="QQK74642.1"/>
    <property type="molecule type" value="Genomic_DNA"/>
</dbReference>
<keyword evidence="2" id="KW-1277">Toxin-antitoxin system</keyword>
<dbReference type="AlphaFoldDB" id="A0A7T7CA88"/>
<accession>A0A7T7CA88</accession>
<dbReference type="Gene3D" id="2.30.30.110">
    <property type="match status" value="1"/>
</dbReference>
<evidence type="ECO:0000256" key="2">
    <source>
        <dbReference type="ARBA" id="ARBA00022649"/>
    </source>
</evidence>
<evidence type="ECO:0000313" key="4">
    <source>
        <dbReference type="Proteomes" id="UP000595823"/>
    </source>
</evidence>
<name>A0A7T7CA88_9BACI</name>
<protein>
    <submittedName>
        <fullName evidence="3">Type II toxin-antitoxin system PemK/MazF family toxin</fullName>
    </submittedName>
</protein>
<gene>
    <name evidence="3" type="ORF">HUG15_02850</name>
</gene>
<evidence type="ECO:0000313" key="3">
    <source>
        <dbReference type="EMBL" id="QQK74642.1"/>
    </source>
</evidence>